<dbReference type="PANTHER" id="PTHR21495">
    <property type="entry name" value="NUCLEOPORIN-RELATED"/>
    <property type="match status" value="1"/>
</dbReference>
<keyword evidence="3 4" id="KW-0964">Secreted</keyword>
<name>A0ABR1ZS20_9ROSI</name>
<comment type="subunit">
    <text evidence="2 4">Homodimer.</text>
</comment>
<dbReference type="InterPro" id="IPR004265">
    <property type="entry name" value="Dirigent"/>
</dbReference>
<keyword evidence="4" id="KW-0052">Apoplast</keyword>
<reference evidence="5 6" key="1">
    <citation type="journal article" date="2024" name="G3 (Bethesda)">
        <title>Genome assembly of Hibiscus sabdariffa L. provides insights into metabolisms of medicinal natural products.</title>
        <authorList>
            <person name="Kim T."/>
        </authorList>
    </citation>
    <scope>NUCLEOTIDE SEQUENCE [LARGE SCALE GENOMIC DNA]</scope>
    <source>
        <strain evidence="5">TK-2024</strain>
        <tissue evidence="5">Old leaves</tissue>
    </source>
</reference>
<evidence type="ECO:0000313" key="5">
    <source>
        <dbReference type="EMBL" id="KAK8483212.1"/>
    </source>
</evidence>
<dbReference type="InterPro" id="IPR044859">
    <property type="entry name" value="Allene_oxi_cyc_Dirigent"/>
</dbReference>
<organism evidence="5 6">
    <name type="scientific">Hibiscus sabdariffa</name>
    <name type="common">roselle</name>
    <dbReference type="NCBI Taxonomy" id="183260"/>
    <lineage>
        <taxon>Eukaryota</taxon>
        <taxon>Viridiplantae</taxon>
        <taxon>Streptophyta</taxon>
        <taxon>Embryophyta</taxon>
        <taxon>Tracheophyta</taxon>
        <taxon>Spermatophyta</taxon>
        <taxon>Magnoliopsida</taxon>
        <taxon>eudicotyledons</taxon>
        <taxon>Gunneridae</taxon>
        <taxon>Pentapetalae</taxon>
        <taxon>rosids</taxon>
        <taxon>malvids</taxon>
        <taxon>Malvales</taxon>
        <taxon>Malvaceae</taxon>
        <taxon>Malvoideae</taxon>
        <taxon>Hibiscus</taxon>
    </lineage>
</organism>
<comment type="caution">
    <text evidence="5">The sequence shown here is derived from an EMBL/GenBank/DDBJ whole genome shotgun (WGS) entry which is preliminary data.</text>
</comment>
<protein>
    <recommendedName>
        <fullName evidence="4">Dirigent protein</fullName>
    </recommendedName>
</protein>
<evidence type="ECO:0000256" key="3">
    <source>
        <dbReference type="ARBA" id="ARBA00022525"/>
    </source>
</evidence>
<evidence type="ECO:0000313" key="6">
    <source>
        <dbReference type="Proteomes" id="UP001472677"/>
    </source>
</evidence>
<comment type="function">
    <text evidence="4">Dirigent proteins impart stereoselectivity on the phenoxy radical-coupling reaction, yielding optically active lignans from two molecules of coniferyl alcohol in the biosynthesis of lignans, flavonolignans, and alkaloids and thus plays a central role in plant secondary metabolism.</text>
</comment>
<proteinExistence type="inferred from homology"/>
<accession>A0ABR1ZS20</accession>
<comment type="subcellular location">
    <subcellularLocation>
        <location evidence="4">Secreted</location>
        <location evidence="4">Extracellular space</location>
        <location evidence="4">Apoplast</location>
    </subcellularLocation>
</comment>
<dbReference type="Proteomes" id="UP001472677">
    <property type="component" value="Unassembled WGS sequence"/>
</dbReference>
<gene>
    <name evidence="5" type="ORF">V6N12_046316</name>
</gene>
<dbReference type="Gene3D" id="2.40.480.10">
    <property type="entry name" value="Allene oxide cyclase-like"/>
    <property type="match status" value="1"/>
</dbReference>
<evidence type="ECO:0000256" key="4">
    <source>
        <dbReference type="RuleBase" id="RU363099"/>
    </source>
</evidence>
<dbReference type="EMBL" id="JBBPBM010001591">
    <property type="protein sequence ID" value="KAK8483212.1"/>
    <property type="molecule type" value="Genomic_DNA"/>
</dbReference>
<sequence length="187" mass="20463">MATMSNSYRRFQLVSATIMAMVMLFLFSLVPAMADGGVIKKTNMTVYFHDYSAGPNATSLPMVGFPGKLWSYTDFGTFVMTDDLVTEGPELTSAVVGRGQGISITAGLDGINAYVSFSLVFTNKAYNGSTLQVQGNGNRFLPVREYSVLSGTGKFRYATGYLTFETLSSDPSTFYTLFRVNVTVRHH</sequence>
<evidence type="ECO:0000256" key="1">
    <source>
        <dbReference type="ARBA" id="ARBA00010746"/>
    </source>
</evidence>
<dbReference type="Pfam" id="PF03018">
    <property type="entry name" value="Dirigent"/>
    <property type="match status" value="1"/>
</dbReference>
<comment type="similarity">
    <text evidence="1 4">Belongs to the plant dirigent protein family.</text>
</comment>
<keyword evidence="6" id="KW-1185">Reference proteome</keyword>
<evidence type="ECO:0000256" key="2">
    <source>
        <dbReference type="ARBA" id="ARBA00011738"/>
    </source>
</evidence>